<reference evidence="1 2" key="1">
    <citation type="submission" date="2021-02" db="EMBL/GenBank/DDBJ databases">
        <title>De Novo genome assembly of isolated myxobacteria.</title>
        <authorList>
            <person name="Stevens D.C."/>
        </authorList>
    </citation>
    <scope>NUCLEOTIDE SEQUENCE [LARGE SCALE GENOMIC DNA]</scope>
    <source>
        <strain evidence="2">SCPEA02</strain>
    </source>
</reference>
<dbReference type="Proteomes" id="UP000662747">
    <property type="component" value="Chromosome"/>
</dbReference>
<keyword evidence="2" id="KW-1185">Reference proteome</keyword>
<dbReference type="RefSeq" id="WP_206727232.1">
    <property type="nucleotide sequence ID" value="NZ_CP071090.1"/>
</dbReference>
<evidence type="ECO:0000313" key="2">
    <source>
        <dbReference type="Proteomes" id="UP000662747"/>
    </source>
</evidence>
<gene>
    <name evidence="1" type="ORF">JY651_12415</name>
</gene>
<dbReference type="EMBL" id="CP071090">
    <property type="protein sequence ID" value="QSQ25679.1"/>
    <property type="molecule type" value="Genomic_DNA"/>
</dbReference>
<evidence type="ECO:0000313" key="1">
    <source>
        <dbReference type="EMBL" id="QSQ25679.1"/>
    </source>
</evidence>
<name>A0ABX7P5D4_9BACT</name>
<proteinExistence type="predicted"/>
<accession>A0ABX7P5D4</accession>
<sequence>MRLELRLDQQRFVVQEPIPLLLRFTNGDREVAFPRDHESGEVVTLTVRHAEGHALGSFDGYSQDQRLGLEPSPQPQEAMAVGRLPPGAQLDWTADLCSYVDLSVPGRYVVEAVLDFHPGGVRARSSPAEFEVVANHLQDFDALLDAVATPVLHTVQVHEDARGTMLLVHARAMLAPSGTWSGGVMAVPRGTRPRIAVADFTTRTTFAHDFARWLAWTTGPDTLALRRFSDSGWGPLREHPLPGQGAVLVGRPISHADGGLSVLLAEPGDAGSWRVAAATFASSGEAVGEVSLAHVPAQPHPAVTVGARGSAFVLAGQKGALPLVLLSLAGRDAASSTVLDEATLLQGLPAGTSLTPVAVLGVGLERGLRRDVAGAEMLAAVLLAQGERLGLWLGAARCDERGATEAWRARVVDIPPGLLDAGESLAQVALLSEVTGKVAALLVTSRGRIFDCGARGVTLLAELEPSVARCSSLVVLDGKVRHVLPIASRGLVVD</sequence>
<organism evidence="1 2">
    <name type="scientific">Pyxidicoccus parkwayensis</name>
    <dbReference type="NCBI Taxonomy" id="2813578"/>
    <lineage>
        <taxon>Bacteria</taxon>
        <taxon>Pseudomonadati</taxon>
        <taxon>Myxococcota</taxon>
        <taxon>Myxococcia</taxon>
        <taxon>Myxococcales</taxon>
        <taxon>Cystobacterineae</taxon>
        <taxon>Myxococcaceae</taxon>
        <taxon>Pyxidicoccus</taxon>
    </lineage>
</organism>
<protein>
    <submittedName>
        <fullName evidence="1">Uncharacterized protein</fullName>
    </submittedName>
</protein>